<feature type="transmembrane region" description="Helical" evidence="6">
    <location>
        <begin position="107"/>
        <end position="127"/>
    </location>
</feature>
<organism evidence="8 9">
    <name type="scientific">Parasitella parasitica</name>
    <dbReference type="NCBI Taxonomy" id="35722"/>
    <lineage>
        <taxon>Eukaryota</taxon>
        <taxon>Fungi</taxon>
        <taxon>Fungi incertae sedis</taxon>
        <taxon>Mucoromycota</taxon>
        <taxon>Mucoromycotina</taxon>
        <taxon>Mucoromycetes</taxon>
        <taxon>Mucorales</taxon>
        <taxon>Mucorineae</taxon>
        <taxon>Mucoraceae</taxon>
        <taxon>Parasitella</taxon>
    </lineage>
</organism>
<feature type="transmembrane region" description="Helical" evidence="6">
    <location>
        <begin position="63"/>
        <end position="86"/>
    </location>
</feature>
<keyword evidence="4 6" id="KW-0472">Membrane</keyword>
<feature type="region of interest" description="Disordered" evidence="5">
    <location>
        <begin position="361"/>
        <end position="387"/>
    </location>
</feature>
<keyword evidence="2 6" id="KW-0812">Transmembrane</keyword>
<dbReference type="Proteomes" id="UP000054107">
    <property type="component" value="Unassembled WGS sequence"/>
</dbReference>
<dbReference type="STRING" id="35722.A0A0B7NCP7"/>
<evidence type="ECO:0000313" key="9">
    <source>
        <dbReference type="Proteomes" id="UP000054107"/>
    </source>
</evidence>
<dbReference type="EMBL" id="LN729333">
    <property type="protein sequence ID" value="CEP13125.1"/>
    <property type="molecule type" value="Genomic_DNA"/>
</dbReference>
<evidence type="ECO:0000256" key="3">
    <source>
        <dbReference type="ARBA" id="ARBA00022989"/>
    </source>
</evidence>
<evidence type="ECO:0000313" key="8">
    <source>
        <dbReference type="EMBL" id="CEP13125.1"/>
    </source>
</evidence>
<feature type="domain" description="MARVEL" evidence="7">
    <location>
        <begin position="33"/>
        <end position="176"/>
    </location>
</feature>
<keyword evidence="9" id="KW-1185">Reference proteome</keyword>
<comment type="subcellular location">
    <subcellularLocation>
        <location evidence="1">Membrane</location>
        <topology evidence="1">Multi-pass membrane protein</topology>
    </subcellularLocation>
</comment>
<evidence type="ECO:0000259" key="7">
    <source>
        <dbReference type="Pfam" id="PF01284"/>
    </source>
</evidence>
<evidence type="ECO:0000256" key="5">
    <source>
        <dbReference type="SAM" id="MobiDB-lite"/>
    </source>
</evidence>
<dbReference type="InterPro" id="IPR008253">
    <property type="entry name" value="Marvel"/>
</dbReference>
<dbReference type="Pfam" id="PF01284">
    <property type="entry name" value="MARVEL"/>
    <property type="match status" value="1"/>
</dbReference>
<feature type="transmembrane region" description="Helical" evidence="6">
    <location>
        <begin position="29"/>
        <end position="51"/>
    </location>
</feature>
<evidence type="ECO:0000256" key="6">
    <source>
        <dbReference type="SAM" id="Phobius"/>
    </source>
</evidence>
<feature type="transmembrane region" description="Helical" evidence="6">
    <location>
        <begin position="163"/>
        <end position="184"/>
    </location>
</feature>
<evidence type="ECO:0000256" key="1">
    <source>
        <dbReference type="ARBA" id="ARBA00004141"/>
    </source>
</evidence>
<sequence>MISFQLNSLADNLEFDTPSSLPKLGIYKVGLHIIHIILAFATLCITVPIISAENTYKGSSQAAPNYTLVVALITLFISIPLVIFPWTLMTKKGFVSVRKFFLRPRTTVIFTCFMTLAWFVAMISMTAHSRNVSNCAVDNELKDDENYISAWSKQCNCAKASAAFSWFSFFVGVATVACSAILFWHEKKLRHAEANNQIDDTKEKENTSANNSDSPSAVLGDDAPIVIEMKYSDNSHQNTSAYENSSPQMQETTGPETYQPSSPVPMAVVGNDYISPYSPPTPISIYSPYSPQQQAYSPYQAHSNFDNTGYHQQPAHYDNAVVPSLITSPYPTSGPTSPSPHLAYRLSSLYQHTAASPAVYPLTTPSPLGQQQIPPSQLYLQEYNPRL</sequence>
<reference evidence="8 9" key="1">
    <citation type="submission" date="2014-09" db="EMBL/GenBank/DDBJ databases">
        <authorList>
            <person name="Ellenberger Sabrina"/>
        </authorList>
    </citation>
    <scope>NUCLEOTIDE SEQUENCE [LARGE SCALE GENOMIC DNA]</scope>
    <source>
        <strain evidence="8 9">CBS 412.66</strain>
    </source>
</reference>
<feature type="region of interest" description="Disordered" evidence="5">
    <location>
        <begin position="236"/>
        <end position="261"/>
    </location>
</feature>
<dbReference type="OrthoDB" id="2259253at2759"/>
<dbReference type="PANTHER" id="PTHR37451">
    <property type="entry name" value="MARVEL DOMAIN"/>
    <property type="match status" value="1"/>
</dbReference>
<keyword evidence="3 6" id="KW-1133">Transmembrane helix</keyword>
<evidence type="ECO:0000256" key="2">
    <source>
        <dbReference type="ARBA" id="ARBA00022692"/>
    </source>
</evidence>
<protein>
    <recommendedName>
        <fullName evidence="7">MARVEL domain-containing protein</fullName>
    </recommendedName>
</protein>
<accession>A0A0B7NCP7</accession>
<dbReference type="PANTHER" id="PTHR37451:SF1">
    <property type="entry name" value="MARVEL DOMAIN-CONTAINING PROTEIN"/>
    <property type="match status" value="1"/>
</dbReference>
<dbReference type="AlphaFoldDB" id="A0A0B7NCP7"/>
<evidence type="ECO:0000256" key="4">
    <source>
        <dbReference type="ARBA" id="ARBA00023136"/>
    </source>
</evidence>
<proteinExistence type="predicted"/>
<dbReference type="GO" id="GO:0016020">
    <property type="term" value="C:membrane"/>
    <property type="evidence" value="ECO:0007669"/>
    <property type="project" value="UniProtKB-SubCell"/>
</dbReference>
<name>A0A0B7NCP7_9FUNG</name>
<feature type="compositionally biased region" description="Polar residues" evidence="5">
    <location>
        <begin position="363"/>
        <end position="379"/>
    </location>
</feature>
<feature type="region of interest" description="Disordered" evidence="5">
    <location>
        <begin position="195"/>
        <end position="219"/>
    </location>
</feature>
<gene>
    <name evidence="8" type="primary">PARPA_07176.1 scaffold 26677</name>
</gene>